<dbReference type="KEGG" id="ahg:AHOG_05010"/>
<keyword evidence="3" id="KW-0238">DNA-binding</keyword>
<dbReference type="Gene3D" id="1.10.10.10">
    <property type="entry name" value="Winged helix-like DNA-binding domain superfamily/Winged helix DNA-binding domain"/>
    <property type="match status" value="1"/>
</dbReference>
<dbReference type="EMBL" id="CP022521">
    <property type="protein sequence ID" value="ASO18655.1"/>
    <property type="molecule type" value="Genomic_DNA"/>
</dbReference>
<evidence type="ECO:0000313" key="5">
    <source>
        <dbReference type="EMBL" id="ASO18655.1"/>
    </source>
</evidence>
<reference evidence="5 6" key="1">
    <citation type="submission" date="2017-07" db="EMBL/GenBank/DDBJ databases">
        <title>Complete genome sequence of Actinoalloteichus hoggarensis DSM 45943, type strain of Actinoalloteichus hoggarensis.</title>
        <authorList>
            <person name="Ruckert C."/>
            <person name="Nouioui I."/>
            <person name="Willmese J."/>
            <person name="van Wezel G."/>
            <person name="Klenk H.-P."/>
            <person name="Kalinowski J."/>
            <person name="Zotchev S.B."/>
        </authorList>
    </citation>
    <scope>NUCLEOTIDE SEQUENCE [LARGE SCALE GENOMIC DNA]</scope>
    <source>
        <strain evidence="5 6">DSM 45943</strain>
    </source>
</reference>
<dbReference type="RefSeq" id="WP_093940298.1">
    <property type="nucleotide sequence ID" value="NZ_CP022521.1"/>
</dbReference>
<dbReference type="PANTHER" id="PTHR30346">
    <property type="entry name" value="TRANSCRIPTIONAL DUAL REGULATOR HCAR-RELATED"/>
    <property type="match status" value="1"/>
</dbReference>
<keyword evidence="6" id="KW-1185">Reference proteome</keyword>
<evidence type="ECO:0000313" key="6">
    <source>
        <dbReference type="Proteomes" id="UP000204221"/>
    </source>
</evidence>
<name>A0A221VYN9_9PSEU</name>
<gene>
    <name evidence="5" type="primary">benM1</name>
    <name evidence="5" type="ORF">AHOG_05010</name>
</gene>
<dbReference type="Proteomes" id="UP000204221">
    <property type="component" value="Chromosome"/>
</dbReference>
<dbReference type="OrthoDB" id="3286335at2"/>
<comment type="similarity">
    <text evidence="1">Belongs to the LysR transcriptional regulatory family.</text>
</comment>
<protein>
    <submittedName>
        <fullName evidence="5">HTH-type transcriptional regulator BenM</fullName>
    </submittedName>
</protein>
<dbReference type="SUPFAM" id="SSF46785">
    <property type="entry name" value="Winged helix' DNA-binding domain"/>
    <property type="match status" value="1"/>
</dbReference>
<organism evidence="5 6">
    <name type="scientific">Actinoalloteichus hoggarensis</name>
    <dbReference type="NCBI Taxonomy" id="1470176"/>
    <lineage>
        <taxon>Bacteria</taxon>
        <taxon>Bacillati</taxon>
        <taxon>Actinomycetota</taxon>
        <taxon>Actinomycetes</taxon>
        <taxon>Pseudonocardiales</taxon>
        <taxon>Pseudonocardiaceae</taxon>
        <taxon>Actinoalloteichus</taxon>
    </lineage>
</organism>
<sequence>MVEWTLVGLRVVVEVARTGSFSAAAGKLGYTQSAVSRQVAVAEKIAQTPLFERHARGVRPTPAGEVLVRHASRVLDGVTTATQELAGLRDRLAGRLVVGGFPAAAAVLLPRAIARLTAAHPGLRVRLAEESTPSQLLALRRGRLEVAILATGDGLPEYDLAGLRRTELRGGRRVGVAVADSHPFACRESVDPAELAEQPWVVGARVGEAPEFGTWPGIADPVISFAARHWSTRLGLVAAGLGIALVPALAAQAMPQGVHWIPVRDRGDGLGRTVWAVTNPEPGPAAVAMVDAVAEELGSLGAVRVSADRTPPD</sequence>
<evidence type="ECO:0000256" key="1">
    <source>
        <dbReference type="ARBA" id="ARBA00009437"/>
    </source>
</evidence>
<dbReference type="GO" id="GO:0003677">
    <property type="term" value="F:DNA binding"/>
    <property type="evidence" value="ECO:0007669"/>
    <property type="project" value="UniProtKB-KW"/>
</dbReference>
<dbReference type="FunFam" id="1.10.10.10:FF:000001">
    <property type="entry name" value="LysR family transcriptional regulator"/>
    <property type="match status" value="1"/>
</dbReference>
<dbReference type="PROSITE" id="PS50931">
    <property type="entry name" value="HTH_LYSR"/>
    <property type="match status" value="1"/>
</dbReference>
<evidence type="ECO:0000256" key="4">
    <source>
        <dbReference type="ARBA" id="ARBA00023163"/>
    </source>
</evidence>
<dbReference type="Pfam" id="PF03466">
    <property type="entry name" value="LysR_substrate"/>
    <property type="match status" value="1"/>
</dbReference>
<keyword evidence="4" id="KW-0804">Transcription</keyword>
<evidence type="ECO:0000256" key="2">
    <source>
        <dbReference type="ARBA" id="ARBA00023015"/>
    </source>
</evidence>
<dbReference type="GO" id="GO:0003700">
    <property type="term" value="F:DNA-binding transcription factor activity"/>
    <property type="evidence" value="ECO:0007669"/>
    <property type="project" value="InterPro"/>
</dbReference>
<evidence type="ECO:0000256" key="3">
    <source>
        <dbReference type="ARBA" id="ARBA00023125"/>
    </source>
</evidence>
<dbReference type="AlphaFoldDB" id="A0A221VYN9"/>
<dbReference type="GO" id="GO:0032993">
    <property type="term" value="C:protein-DNA complex"/>
    <property type="evidence" value="ECO:0007669"/>
    <property type="project" value="TreeGrafter"/>
</dbReference>
<proteinExistence type="inferred from homology"/>
<dbReference type="InterPro" id="IPR036390">
    <property type="entry name" value="WH_DNA-bd_sf"/>
</dbReference>
<dbReference type="Gene3D" id="3.40.190.10">
    <property type="entry name" value="Periplasmic binding protein-like II"/>
    <property type="match status" value="2"/>
</dbReference>
<dbReference type="Pfam" id="PF00126">
    <property type="entry name" value="HTH_1"/>
    <property type="match status" value="1"/>
</dbReference>
<keyword evidence="2" id="KW-0805">Transcription regulation</keyword>
<accession>A0A221VYN9</accession>
<dbReference type="SUPFAM" id="SSF53850">
    <property type="entry name" value="Periplasmic binding protein-like II"/>
    <property type="match status" value="1"/>
</dbReference>
<dbReference type="PANTHER" id="PTHR30346:SF29">
    <property type="entry name" value="LYSR SUBSTRATE-BINDING"/>
    <property type="match status" value="1"/>
</dbReference>
<dbReference type="InterPro" id="IPR036388">
    <property type="entry name" value="WH-like_DNA-bd_sf"/>
</dbReference>
<dbReference type="InterPro" id="IPR000847">
    <property type="entry name" value="LysR_HTH_N"/>
</dbReference>
<dbReference type="InterPro" id="IPR005119">
    <property type="entry name" value="LysR_subst-bd"/>
</dbReference>